<accession>A0AAU7CIN4</accession>
<dbReference type="EMBL" id="CP155447">
    <property type="protein sequence ID" value="XBH05254.1"/>
    <property type="molecule type" value="Genomic_DNA"/>
</dbReference>
<evidence type="ECO:0008006" key="2">
    <source>
        <dbReference type="Google" id="ProtNLM"/>
    </source>
</evidence>
<protein>
    <recommendedName>
        <fullName evidence="2">PEP-CTERM protein-sorting domain-containing protein</fullName>
    </recommendedName>
</protein>
<name>A0AAU7CIN4_9BACT</name>
<proteinExistence type="predicted"/>
<reference evidence="1" key="1">
    <citation type="submission" date="2024-05" db="EMBL/GenBank/DDBJ databases">
        <title>Planctomycetes of the genus Singulisphaera possess chitinolytic capabilities.</title>
        <authorList>
            <person name="Ivanova A."/>
        </authorList>
    </citation>
    <scope>NUCLEOTIDE SEQUENCE</scope>
    <source>
        <strain evidence="1">Ch08T</strain>
    </source>
</reference>
<sequence>MRSISTHLKPVGSVFLLVLALVASTVREAVAEKIGFVTDGVVGSSGDPSSIRFDRMESAFYVNESGYNRPNSFKLGRFEIDKPTSAETVTYNNVPFLINYYWSARPEQSHGFDGTVVFRGHISGTVGLTPAQNNLSVMFDSAHVIDGNQVYTSISSPTFDFLSPSARMIFPANSYLMTSANDFSPGSSSYLSPWIIVQTGPGQFSTTPPSVPEPAMALVFVTAMGGFALCRPAFRRSLGIR</sequence>
<dbReference type="AlphaFoldDB" id="A0AAU7CIN4"/>
<gene>
    <name evidence="1" type="ORF">V5E97_04330</name>
</gene>
<dbReference type="RefSeq" id="WP_406698061.1">
    <property type="nucleotide sequence ID" value="NZ_CP155447.1"/>
</dbReference>
<organism evidence="1">
    <name type="scientific">Singulisphaera sp. Ch08</name>
    <dbReference type="NCBI Taxonomy" id="3120278"/>
    <lineage>
        <taxon>Bacteria</taxon>
        <taxon>Pseudomonadati</taxon>
        <taxon>Planctomycetota</taxon>
        <taxon>Planctomycetia</taxon>
        <taxon>Isosphaerales</taxon>
        <taxon>Isosphaeraceae</taxon>
        <taxon>Singulisphaera</taxon>
    </lineage>
</organism>
<evidence type="ECO:0000313" key="1">
    <source>
        <dbReference type="EMBL" id="XBH05254.1"/>
    </source>
</evidence>